<dbReference type="Gene3D" id="3.90.79.10">
    <property type="entry name" value="Nucleoside Triphosphate Pyrophosphohydrolase"/>
    <property type="match status" value="1"/>
</dbReference>
<protein>
    <submittedName>
        <fullName evidence="8">NUDIX hydrolase</fullName>
    </submittedName>
</protein>
<evidence type="ECO:0000313" key="9">
    <source>
        <dbReference type="Proteomes" id="UP001595957"/>
    </source>
</evidence>
<accession>A0ABV9F1A5</accession>
<keyword evidence="9" id="KW-1185">Reference proteome</keyword>
<dbReference type="PANTHER" id="PTHR12318">
    <property type="entry name" value="TESTOSTERONE-REGULATED PROTEIN RP2"/>
    <property type="match status" value="1"/>
</dbReference>
<sequence>MGVIRKDFTATILAAYGGFMATPSIESRSAATAVIVRDMADGPAQILMMERAGTMAFAAGALVFPGGAIDQADRDLAEAMSGTGPLEETAARIAAIRETLEESGLAIGFSTPLDPAQAYEMRDALLRGVSLSAILQSHRLDLALDQLMPFSRWHPGGAEMAMRVYDTRFYLARAPEGQDASVDATENVRLFWKSAQDTIDLCDAGGGRIIFPTRRNLERLALFDSFDAMSAHAASFPVEKVCPWVEERGGECHLCIPDHLGYPITSEPMDRVQRG</sequence>
<evidence type="ECO:0000313" key="8">
    <source>
        <dbReference type="EMBL" id="MFC4594134.1"/>
    </source>
</evidence>
<comment type="cofactor">
    <cofactor evidence="1">
        <name>Mn(2+)</name>
        <dbReference type="ChEBI" id="CHEBI:29035"/>
    </cofactor>
</comment>
<comment type="cofactor">
    <cofactor evidence="2">
        <name>Mg(2+)</name>
        <dbReference type="ChEBI" id="CHEBI:18420"/>
    </cofactor>
</comment>
<dbReference type="InterPro" id="IPR039121">
    <property type="entry name" value="NUDT19"/>
</dbReference>
<dbReference type="InterPro" id="IPR000086">
    <property type="entry name" value="NUDIX_hydrolase_dom"/>
</dbReference>
<gene>
    <name evidence="8" type="ORF">ACFO3E_08010</name>
</gene>
<comment type="caution">
    <text evidence="8">The sequence shown here is derived from an EMBL/GenBank/DDBJ whole genome shotgun (WGS) entry which is preliminary data.</text>
</comment>
<organism evidence="8 9">
    <name type="scientific">Sphingobium tyrosinilyticum</name>
    <dbReference type="NCBI Taxonomy" id="2715436"/>
    <lineage>
        <taxon>Bacteria</taxon>
        <taxon>Pseudomonadati</taxon>
        <taxon>Pseudomonadota</taxon>
        <taxon>Alphaproteobacteria</taxon>
        <taxon>Sphingomonadales</taxon>
        <taxon>Sphingomonadaceae</taxon>
        <taxon>Sphingobium</taxon>
    </lineage>
</organism>
<dbReference type="PROSITE" id="PS51462">
    <property type="entry name" value="NUDIX"/>
    <property type="match status" value="1"/>
</dbReference>
<keyword evidence="6" id="KW-0464">Manganese</keyword>
<evidence type="ECO:0000256" key="2">
    <source>
        <dbReference type="ARBA" id="ARBA00001946"/>
    </source>
</evidence>
<evidence type="ECO:0000259" key="7">
    <source>
        <dbReference type="PROSITE" id="PS51462"/>
    </source>
</evidence>
<dbReference type="Proteomes" id="UP001595957">
    <property type="component" value="Unassembled WGS sequence"/>
</dbReference>
<dbReference type="RefSeq" id="WP_380803624.1">
    <property type="nucleotide sequence ID" value="NZ_JBHSFZ010000013.1"/>
</dbReference>
<feature type="domain" description="Nudix hydrolase" evidence="7">
    <location>
        <begin position="26"/>
        <end position="215"/>
    </location>
</feature>
<evidence type="ECO:0000256" key="5">
    <source>
        <dbReference type="ARBA" id="ARBA00022842"/>
    </source>
</evidence>
<proteinExistence type="predicted"/>
<keyword evidence="3" id="KW-0479">Metal-binding</keyword>
<reference evidence="9" key="1">
    <citation type="journal article" date="2019" name="Int. J. Syst. Evol. Microbiol.">
        <title>The Global Catalogue of Microorganisms (GCM) 10K type strain sequencing project: providing services to taxonomists for standard genome sequencing and annotation.</title>
        <authorList>
            <consortium name="The Broad Institute Genomics Platform"/>
            <consortium name="The Broad Institute Genome Sequencing Center for Infectious Disease"/>
            <person name="Wu L."/>
            <person name="Ma J."/>
        </authorList>
    </citation>
    <scope>NUCLEOTIDE SEQUENCE [LARGE SCALE GENOMIC DNA]</scope>
    <source>
        <strain evidence="9">NBRC 103632</strain>
    </source>
</reference>
<keyword evidence="5" id="KW-0460">Magnesium</keyword>
<dbReference type="SUPFAM" id="SSF55811">
    <property type="entry name" value="Nudix"/>
    <property type="match status" value="1"/>
</dbReference>
<dbReference type="CDD" id="cd18870">
    <property type="entry name" value="NUDIX_AcylCoAdiphos_Nudt19"/>
    <property type="match status" value="1"/>
</dbReference>
<dbReference type="GO" id="GO:0016787">
    <property type="term" value="F:hydrolase activity"/>
    <property type="evidence" value="ECO:0007669"/>
    <property type="project" value="UniProtKB-KW"/>
</dbReference>
<name>A0ABV9F1A5_9SPHN</name>
<dbReference type="InterPro" id="IPR015797">
    <property type="entry name" value="NUDIX_hydrolase-like_dom_sf"/>
</dbReference>
<dbReference type="EMBL" id="JBHSFZ010000013">
    <property type="protein sequence ID" value="MFC4594134.1"/>
    <property type="molecule type" value="Genomic_DNA"/>
</dbReference>
<evidence type="ECO:0000256" key="6">
    <source>
        <dbReference type="ARBA" id="ARBA00023211"/>
    </source>
</evidence>
<keyword evidence="4 8" id="KW-0378">Hydrolase</keyword>
<evidence type="ECO:0000256" key="3">
    <source>
        <dbReference type="ARBA" id="ARBA00022723"/>
    </source>
</evidence>
<evidence type="ECO:0000256" key="4">
    <source>
        <dbReference type="ARBA" id="ARBA00022801"/>
    </source>
</evidence>
<dbReference type="PANTHER" id="PTHR12318:SF0">
    <property type="entry name" value="ACYL-COENZYME A DIPHOSPHATASE NUDT19"/>
    <property type="match status" value="1"/>
</dbReference>
<evidence type="ECO:0000256" key="1">
    <source>
        <dbReference type="ARBA" id="ARBA00001936"/>
    </source>
</evidence>